<dbReference type="InterPro" id="IPR013767">
    <property type="entry name" value="PAS_fold"/>
</dbReference>
<evidence type="ECO:0000313" key="4">
    <source>
        <dbReference type="Proteomes" id="UP000183898"/>
    </source>
</evidence>
<evidence type="ECO:0000313" key="3">
    <source>
        <dbReference type="EMBL" id="SEO28960.1"/>
    </source>
</evidence>
<evidence type="ECO:0000259" key="1">
    <source>
        <dbReference type="PROSITE" id="PS50112"/>
    </source>
</evidence>
<dbReference type="EMBL" id="FOCT01000016">
    <property type="protein sequence ID" value="SEO28960.1"/>
    <property type="molecule type" value="Genomic_DNA"/>
</dbReference>
<feature type="domain" description="PAC" evidence="2">
    <location>
        <begin position="1"/>
        <end position="22"/>
    </location>
</feature>
<gene>
    <name evidence="3" type="ORF">SAMN05216404_11648</name>
</gene>
<proteinExistence type="predicted"/>
<sequence>MAFAKITRDITERKKATEALHASEEQFRLLVEGVTDYAIYMLSVDGTITNWNPGARGITGFTRTEAVGTHFSRFYIEEDKAEGLPLVALQTAEAEGRFEGEGWRVRKDAPGFGQV</sequence>
<dbReference type="NCBIfam" id="TIGR00229">
    <property type="entry name" value="sensory_box"/>
    <property type="match status" value="1"/>
</dbReference>
<reference evidence="3 4" key="1">
    <citation type="submission" date="2016-10" db="EMBL/GenBank/DDBJ databases">
        <authorList>
            <person name="de Groot N.N."/>
        </authorList>
    </citation>
    <scope>NUCLEOTIDE SEQUENCE [LARGE SCALE GENOMIC DNA]</scope>
    <source>
        <strain evidence="3 4">Nl18</strain>
    </source>
</reference>
<dbReference type="CDD" id="cd00130">
    <property type="entry name" value="PAS"/>
    <property type="match status" value="1"/>
</dbReference>
<dbReference type="InterPro" id="IPR000700">
    <property type="entry name" value="PAS-assoc_C"/>
</dbReference>
<dbReference type="Proteomes" id="UP000183898">
    <property type="component" value="Unassembled WGS sequence"/>
</dbReference>
<evidence type="ECO:0000259" key="2">
    <source>
        <dbReference type="PROSITE" id="PS50113"/>
    </source>
</evidence>
<dbReference type="GO" id="GO:0006355">
    <property type="term" value="P:regulation of DNA-templated transcription"/>
    <property type="evidence" value="ECO:0007669"/>
    <property type="project" value="InterPro"/>
</dbReference>
<dbReference type="RefSeq" id="WP_074748860.1">
    <property type="nucleotide sequence ID" value="NZ_FOCT01000016.1"/>
</dbReference>
<dbReference type="SMART" id="SM00091">
    <property type="entry name" value="PAS"/>
    <property type="match status" value="1"/>
</dbReference>
<dbReference type="InterPro" id="IPR000014">
    <property type="entry name" value="PAS"/>
</dbReference>
<accession>A0A1H8NH60</accession>
<organism evidence="3 4">
    <name type="scientific">Nitrosospira multiformis</name>
    <dbReference type="NCBI Taxonomy" id="1231"/>
    <lineage>
        <taxon>Bacteria</taxon>
        <taxon>Pseudomonadati</taxon>
        <taxon>Pseudomonadota</taxon>
        <taxon>Betaproteobacteria</taxon>
        <taxon>Nitrosomonadales</taxon>
        <taxon>Nitrosomonadaceae</taxon>
        <taxon>Nitrosospira</taxon>
    </lineage>
</organism>
<protein>
    <submittedName>
        <fullName evidence="3">PAS domain S-box-containing protein</fullName>
    </submittedName>
</protein>
<name>A0A1H8NH60_9PROT</name>
<dbReference type="Gene3D" id="3.30.450.20">
    <property type="entry name" value="PAS domain"/>
    <property type="match status" value="1"/>
</dbReference>
<dbReference type="Pfam" id="PF00989">
    <property type="entry name" value="PAS"/>
    <property type="match status" value="1"/>
</dbReference>
<dbReference type="PROSITE" id="PS50112">
    <property type="entry name" value="PAS"/>
    <property type="match status" value="1"/>
</dbReference>
<dbReference type="SUPFAM" id="SSF55785">
    <property type="entry name" value="PYP-like sensor domain (PAS domain)"/>
    <property type="match status" value="1"/>
</dbReference>
<feature type="domain" description="PAS" evidence="1">
    <location>
        <begin position="23"/>
        <end position="82"/>
    </location>
</feature>
<dbReference type="AlphaFoldDB" id="A0A1H8NH60"/>
<dbReference type="InterPro" id="IPR035965">
    <property type="entry name" value="PAS-like_dom_sf"/>
</dbReference>
<dbReference type="PROSITE" id="PS50113">
    <property type="entry name" value="PAC"/>
    <property type="match status" value="1"/>
</dbReference>